<comment type="similarity">
    <text evidence="6 7">Belongs to the class I-like SAM-binding methyltransferase superfamily. C5-methyltransferase family.</text>
</comment>
<sequence>MIKLLSLFGGIGADIKALKNLRIKVKTIDYVEWKDNRVKAYNAMNPFRYTPQDIRGWNLKPDILVHGSPCQDNSAANLNDDKGRSKLMLETIRIIREMGEWRPRVVIWENVRGALFKKKRPIFNEYLRDMESLGYTNSYQVSNAMDRGIPQTRERVFCISILGNKAFDFNKVKKKPLRSMSDFKQHDNEIENIEKYVVNAPSMLRRLEDLASSEEIERNKTKFRYVKTITDVCNTITERPDRCPSAGVFKMADGRYRYPTEREWWRLMGFDDEDFDLMLKEFPQKENCRSATLYALAGNSIVVQELEAIFEVILNEDYGTDFVSKSTGQLQLIC</sequence>
<evidence type="ECO:0000256" key="3">
    <source>
        <dbReference type="ARBA" id="ARBA00022679"/>
    </source>
</evidence>
<dbReference type="NCBIfam" id="TIGR00675">
    <property type="entry name" value="dcm"/>
    <property type="match status" value="1"/>
</dbReference>
<dbReference type="SUPFAM" id="SSF53335">
    <property type="entry name" value="S-adenosyl-L-methionine-dependent methyltransferases"/>
    <property type="match status" value="1"/>
</dbReference>
<keyword evidence="3 6" id="KW-0808">Transferase</keyword>
<dbReference type="PRINTS" id="PR00105">
    <property type="entry name" value="C5METTRFRASE"/>
</dbReference>
<evidence type="ECO:0000256" key="2">
    <source>
        <dbReference type="ARBA" id="ARBA00022603"/>
    </source>
</evidence>
<comment type="caution">
    <text evidence="8">The sequence shown here is derived from an EMBL/GenBank/DDBJ whole genome shotgun (WGS) entry which is preliminary data.</text>
</comment>
<evidence type="ECO:0000256" key="6">
    <source>
        <dbReference type="PROSITE-ProRule" id="PRU01016"/>
    </source>
</evidence>
<dbReference type="Pfam" id="PF00145">
    <property type="entry name" value="DNA_methylase"/>
    <property type="match status" value="1"/>
</dbReference>
<dbReference type="Proteomes" id="UP000199410">
    <property type="component" value="Unassembled WGS sequence"/>
</dbReference>
<gene>
    <name evidence="8" type="ORF">SAMN02787113_01988</name>
</gene>
<accession>A0A1H9HCQ8</accession>
<dbReference type="EC" id="2.1.1.37" evidence="1"/>
<dbReference type="RefSeq" id="WP_089986004.1">
    <property type="nucleotide sequence ID" value="NZ_FMVP01000006.1"/>
</dbReference>
<dbReference type="PANTHER" id="PTHR46098">
    <property type="entry name" value="TRNA (CYTOSINE(38)-C(5))-METHYLTRANSFERASE"/>
    <property type="match status" value="1"/>
</dbReference>
<dbReference type="InterPro" id="IPR050750">
    <property type="entry name" value="C5-MTase"/>
</dbReference>
<feature type="active site" evidence="6">
    <location>
        <position position="70"/>
    </location>
</feature>
<protein>
    <recommendedName>
        <fullName evidence="1">DNA (cytosine-5-)-methyltransferase</fullName>
        <ecNumber evidence="1">2.1.1.37</ecNumber>
    </recommendedName>
</protein>
<reference evidence="8 9" key="1">
    <citation type="submission" date="2016-10" db="EMBL/GenBank/DDBJ databases">
        <authorList>
            <person name="Varghese N."/>
            <person name="Submissions S."/>
        </authorList>
    </citation>
    <scope>NUCLEOTIDE SEQUENCE [LARGE SCALE GENOMIC DNA]</scope>
    <source>
        <strain evidence="8 9">TC-13</strain>
    </source>
</reference>
<dbReference type="PANTHER" id="PTHR46098:SF1">
    <property type="entry name" value="TRNA (CYTOSINE(38)-C(5))-METHYLTRANSFERASE"/>
    <property type="match status" value="1"/>
</dbReference>
<keyword evidence="4 6" id="KW-0949">S-adenosyl-L-methionine</keyword>
<proteinExistence type="inferred from homology"/>
<keyword evidence="2 6" id="KW-0489">Methyltransferase</keyword>
<evidence type="ECO:0000313" key="9">
    <source>
        <dbReference type="Proteomes" id="UP000199410"/>
    </source>
</evidence>
<dbReference type="PROSITE" id="PS51679">
    <property type="entry name" value="SAM_MT_C5"/>
    <property type="match status" value="1"/>
</dbReference>
<dbReference type="GO" id="GO:0009307">
    <property type="term" value="P:DNA restriction-modification system"/>
    <property type="evidence" value="ECO:0007669"/>
    <property type="project" value="UniProtKB-KW"/>
</dbReference>
<dbReference type="GO" id="GO:0032259">
    <property type="term" value="P:methylation"/>
    <property type="evidence" value="ECO:0007669"/>
    <property type="project" value="UniProtKB-KW"/>
</dbReference>
<dbReference type="AlphaFoldDB" id="A0A1H9HCQ8"/>
<dbReference type="InterPro" id="IPR029063">
    <property type="entry name" value="SAM-dependent_MTases_sf"/>
</dbReference>
<evidence type="ECO:0000256" key="7">
    <source>
        <dbReference type="RuleBase" id="RU000416"/>
    </source>
</evidence>
<keyword evidence="5" id="KW-0680">Restriction system</keyword>
<evidence type="ECO:0000256" key="5">
    <source>
        <dbReference type="ARBA" id="ARBA00022747"/>
    </source>
</evidence>
<evidence type="ECO:0000256" key="4">
    <source>
        <dbReference type="ARBA" id="ARBA00022691"/>
    </source>
</evidence>
<organism evidence="8 9">
    <name type="scientific">Lysinibacillus fusiformis</name>
    <dbReference type="NCBI Taxonomy" id="28031"/>
    <lineage>
        <taxon>Bacteria</taxon>
        <taxon>Bacillati</taxon>
        <taxon>Bacillota</taxon>
        <taxon>Bacilli</taxon>
        <taxon>Bacillales</taxon>
        <taxon>Bacillaceae</taxon>
        <taxon>Lysinibacillus</taxon>
    </lineage>
</organism>
<dbReference type="EMBL" id="FOEL01000006">
    <property type="protein sequence ID" value="SEQ60125.1"/>
    <property type="molecule type" value="Genomic_DNA"/>
</dbReference>
<evidence type="ECO:0000256" key="1">
    <source>
        <dbReference type="ARBA" id="ARBA00011975"/>
    </source>
</evidence>
<evidence type="ECO:0000313" key="8">
    <source>
        <dbReference type="EMBL" id="SEQ60125.1"/>
    </source>
</evidence>
<dbReference type="InterPro" id="IPR001525">
    <property type="entry name" value="C5_MeTfrase"/>
</dbReference>
<dbReference type="Gene3D" id="3.40.50.150">
    <property type="entry name" value="Vaccinia Virus protein VP39"/>
    <property type="match status" value="1"/>
</dbReference>
<dbReference type="GO" id="GO:0003886">
    <property type="term" value="F:DNA (cytosine-5-)-methyltransferase activity"/>
    <property type="evidence" value="ECO:0007669"/>
    <property type="project" value="UniProtKB-EC"/>
</dbReference>
<name>A0A1H9HCQ8_9BACI</name>